<comment type="similarity">
    <text evidence="2">Belongs to the SusD family.</text>
</comment>
<feature type="domain" description="SusD-like N-terminal" evidence="7">
    <location>
        <begin position="27"/>
        <end position="226"/>
    </location>
</feature>
<reference evidence="8 9" key="1">
    <citation type="journal article" date="2014" name="Int. J. Syst. Evol. Microbiol.">
        <title>Complete genome sequence of Corynebacterium casei LMG S-19264T (=DSM 44701T), isolated from a smear-ripened cheese.</title>
        <authorList>
            <consortium name="US DOE Joint Genome Institute (JGI-PGF)"/>
            <person name="Walter F."/>
            <person name="Albersmeier A."/>
            <person name="Kalinowski J."/>
            <person name="Ruckert C."/>
        </authorList>
    </citation>
    <scope>NUCLEOTIDE SEQUENCE [LARGE SCALE GENOMIC DNA]</scope>
    <source>
        <strain evidence="8 9">KCTC 12866</strain>
    </source>
</reference>
<dbReference type="RefSeq" id="WP_189562451.1">
    <property type="nucleotide sequence ID" value="NZ_BMXF01000001.1"/>
</dbReference>
<comment type="caution">
    <text evidence="8">The sequence shown here is derived from an EMBL/GenBank/DDBJ whole genome shotgun (WGS) entry which is preliminary data.</text>
</comment>
<comment type="subcellular location">
    <subcellularLocation>
        <location evidence="1">Cell outer membrane</location>
    </subcellularLocation>
</comment>
<sequence>MKNIIKVILNTTLALAGILLFSCEDQFLDRRPDDQIDAEQAFSRYEKFNQLVTDSYSRIKSANRPLVFFNHFSASAITDESEGTNVEGGITNKFNSGDWGPNGMPDRSDNGQYWWGLYADIRRANVILEGARKYNTPDNPLQKGDLEKRLGEVYFHRAYLHYLLIRMYGEAVYVDRVIDATDPKDFKKESFHTTVAKIKQDCDSAFARVPERWSGVDFGRVDKGATLGLKAIVSWMAATPLWNGGTLPNDTREFKSEYARNASRWTAARDAAKAVIDFKAGGAPRYTLYQGHGPADFKDDAGVDNNNSKVYARLWDMFFSMDFFQNEAVFFVTRDKNCFWQGDLYPPSWGGASRQMPVQEQVDEYEYFAPNGFGYPIYSSRAKTDGYDDENPYEGIKRDPRFYRDIIYHGSTFKGRVINTADGQDRIGATNATVTGYYHRKILRESWNRDKCFDINGPAIWRLPEFIYIYCEAVNELSGPTAETVELLNKVRARSFMAPVPPEVMNSKQMMNEYIQRERRVELFYENNRVWTFRLYLEPSSSAEMAREQAWQAAGTTNDERSRKYWPYPKTQHMINGMRPVEDPKGKIVVGGKNYRMERFYVESRIFVAPRHYLFPIMQSELQRTPSLTQNPGW</sequence>
<feature type="domain" description="RagB/SusD" evidence="6">
    <location>
        <begin position="346"/>
        <end position="634"/>
    </location>
</feature>
<proteinExistence type="inferred from homology"/>
<keyword evidence="4" id="KW-0472">Membrane</keyword>
<dbReference type="Pfam" id="PF07980">
    <property type="entry name" value="SusD_RagB"/>
    <property type="match status" value="1"/>
</dbReference>
<evidence type="ECO:0000259" key="6">
    <source>
        <dbReference type="Pfam" id="PF07980"/>
    </source>
</evidence>
<evidence type="ECO:0000313" key="9">
    <source>
        <dbReference type="Proteomes" id="UP000598271"/>
    </source>
</evidence>
<accession>A0A8J3D3K8</accession>
<evidence type="ECO:0000256" key="5">
    <source>
        <dbReference type="ARBA" id="ARBA00023237"/>
    </source>
</evidence>
<dbReference type="SUPFAM" id="SSF48452">
    <property type="entry name" value="TPR-like"/>
    <property type="match status" value="1"/>
</dbReference>
<gene>
    <name evidence="8" type="ORF">GCM10007390_01630</name>
</gene>
<evidence type="ECO:0000256" key="1">
    <source>
        <dbReference type="ARBA" id="ARBA00004442"/>
    </source>
</evidence>
<evidence type="ECO:0000313" key="8">
    <source>
        <dbReference type="EMBL" id="GHB52632.1"/>
    </source>
</evidence>
<dbReference type="EMBL" id="BMXF01000001">
    <property type="protein sequence ID" value="GHB52632.1"/>
    <property type="molecule type" value="Genomic_DNA"/>
</dbReference>
<evidence type="ECO:0000256" key="2">
    <source>
        <dbReference type="ARBA" id="ARBA00006275"/>
    </source>
</evidence>
<name>A0A8J3D3K8_9BACT</name>
<evidence type="ECO:0008006" key="10">
    <source>
        <dbReference type="Google" id="ProtNLM"/>
    </source>
</evidence>
<dbReference type="InterPro" id="IPR011990">
    <property type="entry name" value="TPR-like_helical_dom_sf"/>
</dbReference>
<keyword evidence="3" id="KW-0732">Signal</keyword>
<dbReference type="GO" id="GO:0009279">
    <property type="term" value="C:cell outer membrane"/>
    <property type="evidence" value="ECO:0007669"/>
    <property type="project" value="UniProtKB-SubCell"/>
</dbReference>
<organism evidence="8 9">
    <name type="scientific">Persicitalea jodogahamensis</name>
    <dbReference type="NCBI Taxonomy" id="402147"/>
    <lineage>
        <taxon>Bacteria</taxon>
        <taxon>Pseudomonadati</taxon>
        <taxon>Bacteroidota</taxon>
        <taxon>Cytophagia</taxon>
        <taxon>Cytophagales</taxon>
        <taxon>Spirosomataceae</taxon>
        <taxon>Persicitalea</taxon>
    </lineage>
</organism>
<dbReference type="InterPro" id="IPR033985">
    <property type="entry name" value="SusD-like_N"/>
</dbReference>
<dbReference type="Proteomes" id="UP000598271">
    <property type="component" value="Unassembled WGS sequence"/>
</dbReference>
<evidence type="ECO:0000256" key="3">
    <source>
        <dbReference type="ARBA" id="ARBA00022729"/>
    </source>
</evidence>
<dbReference type="Gene3D" id="1.25.40.390">
    <property type="match status" value="1"/>
</dbReference>
<dbReference type="Pfam" id="PF14322">
    <property type="entry name" value="SusD-like_3"/>
    <property type="match status" value="1"/>
</dbReference>
<keyword evidence="5" id="KW-0998">Cell outer membrane</keyword>
<evidence type="ECO:0000256" key="4">
    <source>
        <dbReference type="ARBA" id="ARBA00023136"/>
    </source>
</evidence>
<dbReference type="PROSITE" id="PS51257">
    <property type="entry name" value="PROKAR_LIPOPROTEIN"/>
    <property type="match status" value="1"/>
</dbReference>
<protein>
    <recommendedName>
        <fullName evidence="10">RagB/SusD family nutrient uptake outer membrane protein</fullName>
    </recommendedName>
</protein>
<dbReference type="AlphaFoldDB" id="A0A8J3D3K8"/>
<evidence type="ECO:0000259" key="7">
    <source>
        <dbReference type="Pfam" id="PF14322"/>
    </source>
</evidence>
<keyword evidence="9" id="KW-1185">Reference proteome</keyword>
<dbReference type="InterPro" id="IPR012944">
    <property type="entry name" value="SusD_RagB_dom"/>
</dbReference>